<dbReference type="NCBIfam" id="TIGR01777">
    <property type="entry name" value="yfcH"/>
    <property type="match status" value="1"/>
</dbReference>
<organism evidence="4 5">
    <name type="scientific">Fodinibius salicampi</name>
    <dbReference type="NCBI Taxonomy" id="1920655"/>
    <lineage>
        <taxon>Bacteria</taxon>
        <taxon>Pseudomonadati</taxon>
        <taxon>Balneolota</taxon>
        <taxon>Balneolia</taxon>
        <taxon>Balneolales</taxon>
        <taxon>Balneolaceae</taxon>
        <taxon>Fodinibius</taxon>
    </lineage>
</organism>
<evidence type="ECO:0000259" key="3">
    <source>
        <dbReference type="Pfam" id="PF08338"/>
    </source>
</evidence>
<dbReference type="InterPro" id="IPR036291">
    <property type="entry name" value="NAD(P)-bd_dom_sf"/>
</dbReference>
<dbReference type="SUPFAM" id="SSF51735">
    <property type="entry name" value="NAD(P)-binding Rossmann-fold domains"/>
    <property type="match status" value="1"/>
</dbReference>
<feature type="domain" description="DUF1731" evidence="3">
    <location>
        <begin position="251"/>
        <end position="297"/>
    </location>
</feature>
<dbReference type="InterPro" id="IPR013549">
    <property type="entry name" value="DUF1731"/>
</dbReference>
<evidence type="ECO:0000259" key="2">
    <source>
        <dbReference type="Pfam" id="PF01370"/>
    </source>
</evidence>
<accession>A0ABT3Q347</accession>
<gene>
    <name evidence="4" type="ORF">LQ318_16650</name>
</gene>
<dbReference type="InterPro" id="IPR001509">
    <property type="entry name" value="Epimerase_deHydtase"/>
</dbReference>
<dbReference type="PANTHER" id="PTHR11092">
    <property type="entry name" value="SUGAR NUCLEOTIDE EPIMERASE RELATED"/>
    <property type="match status" value="1"/>
</dbReference>
<dbReference type="InterPro" id="IPR010099">
    <property type="entry name" value="SDR39U1"/>
</dbReference>
<proteinExistence type="inferred from homology"/>
<name>A0ABT3Q347_9BACT</name>
<protein>
    <submittedName>
        <fullName evidence="4">TIGR01777 family oxidoreductase</fullName>
    </submittedName>
</protein>
<dbReference type="Pfam" id="PF08338">
    <property type="entry name" value="DUF1731"/>
    <property type="match status" value="1"/>
</dbReference>
<keyword evidence="5" id="KW-1185">Reference proteome</keyword>
<evidence type="ECO:0000256" key="1">
    <source>
        <dbReference type="ARBA" id="ARBA00009353"/>
    </source>
</evidence>
<sequence>MNIFISGGTGFIGDYLRMMLLREGHLLTVLTRHPDEYEDESAENQRFVSWDDDLVSRMEESDVVINMAGASIFGRRWTEEVKEKIYSSRIESTRTLVKAVKGADNPPDTFISTSAANYYKGKEDQVLDESAERADNFLANVCIDWEKEARRAEEVGVRVAIPRLGIVLEKEGGALSQMLTPFKMFVGGPIGSGEQYFPWIHMHDVCRGLLFAIQQEDFSGPFNLNAPNPVTMREFADELGSQLNRPSLFRVPTSVLQLALGEAALPLTESLRMQPKKLQQHGFEFQYEYLTNALGDIL</sequence>
<dbReference type="PANTHER" id="PTHR11092:SF0">
    <property type="entry name" value="EPIMERASE FAMILY PROTEIN SDR39U1"/>
    <property type="match status" value="1"/>
</dbReference>
<dbReference type="CDD" id="cd05242">
    <property type="entry name" value="SDR_a8"/>
    <property type="match status" value="1"/>
</dbReference>
<evidence type="ECO:0000313" key="5">
    <source>
        <dbReference type="Proteomes" id="UP001207337"/>
    </source>
</evidence>
<comment type="similarity">
    <text evidence="1">Belongs to the NAD(P)-dependent epimerase/dehydratase family. SDR39U1 subfamily.</text>
</comment>
<dbReference type="EMBL" id="JAJNDC010000006">
    <property type="protein sequence ID" value="MCW9714537.1"/>
    <property type="molecule type" value="Genomic_DNA"/>
</dbReference>
<dbReference type="Proteomes" id="UP001207337">
    <property type="component" value="Unassembled WGS sequence"/>
</dbReference>
<reference evidence="4 5" key="1">
    <citation type="submission" date="2021-11" db="EMBL/GenBank/DDBJ databases">
        <title>Aliifidinibius sp. nov., a new bacterium isolated from saline soil.</title>
        <authorList>
            <person name="Galisteo C."/>
            <person name="De La Haba R."/>
            <person name="Sanchez-Porro C."/>
            <person name="Ventosa A."/>
        </authorList>
    </citation>
    <scope>NUCLEOTIDE SEQUENCE [LARGE SCALE GENOMIC DNA]</scope>
    <source>
        <strain evidence="4 5">KACC 190600</strain>
    </source>
</reference>
<dbReference type="Pfam" id="PF01370">
    <property type="entry name" value="Epimerase"/>
    <property type="match status" value="1"/>
</dbReference>
<dbReference type="Gene3D" id="3.40.50.720">
    <property type="entry name" value="NAD(P)-binding Rossmann-like Domain"/>
    <property type="match status" value="1"/>
</dbReference>
<feature type="domain" description="NAD-dependent epimerase/dehydratase" evidence="2">
    <location>
        <begin position="3"/>
        <end position="218"/>
    </location>
</feature>
<evidence type="ECO:0000313" key="4">
    <source>
        <dbReference type="EMBL" id="MCW9714537.1"/>
    </source>
</evidence>
<dbReference type="RefSeq" id="WP_265791895.1">
    <property type="nucleotide sequence ID" value="NZ_BAABRS010000006.1"/>
</dbReference>
<comment type="caution">
    <text evidence="4">The sequence shown here is derived from an EMBL/GenBank/DDBJ whole genome shotgun (WGS) entry which is preliminary data.</text>
</comment>